<proteinExistence type="predicted"/>
<evidence type="ECO:0000313" key="3">
    <source>
        <dbReference type="Proteomes" id="UP000386466"/>
    </source>
</evidence>
<feature type="compositionally biased region" description="Basic and acidic residues" evidence="1">
    <location>
        <begin position="66"/>
        <end position="76"/>
    </location>
</feature>
<evidence type="ECO:0000313" key="2">
    <source>
        <dbReference type="EMBL" id="VFV29087.1"/>
    </source>
</evidence>
<reference evidence="2 3" key="1">
    <citation type="submission" date="2019-01" db="EMBL/GenBank/DDBJ databases">
        <authorList>
            <person name="Alioto T."/>
            <person name="Alioto T."/>
        </authorList>
    </citation>
    <scope>NUCLEOTIDE SEQUENCE [LARGE SCALE GENOMIC DNA]</scope>
</reference>
<feature type="region of interest" description="Disordered" evidence="1">
    <location>
        <begin position="1"/>
        <end position="151"/>
    </location>
</feature>
<dbReference type="AlphaFoldDB" id="A0A485N995"/>
<feature type="compositionally biased region" description="Acidic residues" evidence="1">
    <location>
        <begin position="13"/>
        <end position="26"/>
    </location>
</feature>
<keyword evidence="3" id="KW-1185">Reference proteome</keyword>
<name>A0A485N995_LYNPA</name>
<feature type="compositionally biased region" description="Acidic residues" evidence="1">
    <location>
        <begin position="124"/>
        <end position="141"/>
    </location>
</feature>
<dbReference type="Proteomes" id="UP000386466">
    <property type="component" value="Unassembled WGS sequence"/>
</dbReference>
<gene>
    <name evidence="2" type="ORF">LYPA_23C016395</name>
</gene>
<dbReference type="EMBL" id="CAAGRJ010012359">
    <property type="protein sequence ID" value="VFV29087.1"/>
    <property type="molecule type" value="Genomic_DNA"/>
</dbReference>
<evidence type="ECO:0000256" key="1">
    <source>
        <dbReference type="SAM" id="MobiDB-lite"/>
    </source>
</evidence>
<organism evidence="2 3">
    <name type="scientific">Lynx pardinus</name>
    <name type="common">Iberian lynx</name>
    <name type="synonym">Felis pardina</name>
    <dbReference type="NCBI Taxonomy" id="191816"/>
    <lineage>
        <taxon>Eukaryota</taxon>
        <taxon>Metazoa</taxon>
        <taxon>Chordata</taxon>
        <taxon>Craniata</taxon>
        <taxon>Vertebrata</taxon>
        <taxon>Euteleostomi</taxon>
        <taxon>Mammalia</taxon>
        <taxon>Eutheria</taxon>
        <taxon>Laurasiatheria</taxon>
        <taxon>Carnivora</taxon>
        <taxon>Feliformia</taxon>
        <taxon>Felidae</taxon>
        <taxon>Felinae</taxon>
        <taxon>Lynx</taxon>
    </lineage>
</organism>
<feature type="compositionally biased region" description="Acidic residues" evidence="1">
    <location>
        <begin position="85"/>
        <end position="99"/>
    </location>
</feature>
<feature type="compositionally biased region" description="Basic and acidic residues" evidence="1">
    <location>
        <begin position="46"/>
        <end position="55"/>
    </location>
</feature>
<protein>
    <submittedName>
        <fullName evidence="2">Low quality protein: zinc finger</fullName>
    </submittedName>
</protein>
<sequence length="181" mass="20036">MEQEDKQGVCEAQDSEDEGMGSDFENSEDRERDPEETGMGSNPQDALKRQDHPEPKMGSNPQDAALGRDPEERELVSDICPEGLLSEEEGAALREEEDYPSGVAEMAMFPGLSESDSISRSPREEEEEESAGENPLDEEEQPPPPMLPWRRHLSLGSQHDACFRPVTCYRSQPAQSSAGLT</sequence>
<accession>A0A485N995</accession>